<dbReference type="PROSITE" id="PS51462">
    <property type="entry name" value="NUDIX"/>
    <property type="match status" value="1"/>
</dbReference>
<dbReference type="Pfam" id="PF00293">
    <property type="entry name" value="NUDIX"/>
    <property type="match status" value="1"/>
</dbReference>
<reference evidence="9 10" key="1">
    <citation type="journal article" date="2010" name="Stand. Genomic Sci.">
        <title>Complete genome sequence of Spirosoma linguale type strain (1).</title>
        <authorList>
            <person name="Lail K."/>
            <person name="Sikorski J."/>
            <person name="Saunders E."/>
            <person name="Lapidus A."/>
            <person name="Glavina Del Rio T."/>
            <person name="Copeland A."/>
            <person name="Tice H."/>
            <person name="Cheng J.-F."/>
            <person name="Lucas S."/>
            <person name="Nolan M."/>
            <person name="Bruce D."/>
            <person name="Goodwin L."/>
            <person name="Pitluck S."/>
            <person name="Ivanova N."/>
            <person name="Mavromatis K."/>
            <person name="Ovchinnikova G."/>
            <person name="Pati A."/>
            <person name="Chen A."/>
            <person name="Palaniappan K."/>
            <person name="Land M."/>
            <person name="Hauser L."/>
            <person name="Chang Y.-J."/>
            <person name="Jeffries C.D."/>
            <person name="Chain P."/>
            <person name="Brettin T."/>
            <person name="Detter J.C."/>
            <person name="Schuetze A."/>
            <person name="Rohde M."/>
            <person name="Tindall B.J."/>
            <person name="Goeker M."/>
            <person name="Bristow J."/>
            <person name="Eisen J.A."/>
            <person name="Markowitz V."/>
            <person name="Hugenholtz P."/>
            <person name="Kyrpides N.C."/>
            <person name="Klenk H.-P."/>
            <person name="Chen F."/>
        </authorList>
    </citation>
    <scope>NUCLEOTIDE SEQUENCE [LARGE SCALE GENOMIC DNA]</scope>
    <source>
        <strain evidence="10">ATCC 33905 / DSM 74 / LMG 10896 / Claus 1</strain>
    </source>
</reference>
<evidence type="ECO:0000256" key="2">
    <source>
        <dbReference type="ARBA" id="ARBA00001946"/>
    </source>
</evidence>
<evidence type="ECO:0000313" key="9">
    <source>
        <dbReference type="EMBL" id="ADB37709.1"/>
    </source>
</evidence>
<comment type="similarity">
    <text evidence="3">Belongs to the Nudix hydrolase family. NudK subfamily.</text>
</comment>
<dbReference type="PANTHER" id="PTHR11839:SF18">
    <property type="entry name" value="NUDIX HYDROLASE DOMAIN-CONTAINING PROTEIN"/>
    <property type="match status" value="1"/>
</dbReference>
<dbReference type="STRING" id="504472.Slin_1662"/>
<evidence type="ECO:0000256" key="5">
    <source>
        <dbReference type="ARBA" id="ARBA00022801"/>
    </source>
</evidence>
<dbReference type="InterPro" id="IPR000086">
    <property type="entry name" value="NUDIX_hydrolase_dom"/>
</dbReference>
<dbReference type="PANTHER" id="PTHR11839">
    <property type="entry name" value="UDP/ADP-SUGAR PYROPHOSPHATASE"/>
    <property type="match status" value="1"/>
</dbReference>
<name>D2QPX6_SPILD</name>
<sequence>MIDTAKLTIRMGIVRTFADMKSTENPWQTLNSSVPYENPWLSIRHEEVITPAGTPGIYGVVSFKNKAVGVVPIDADGNTYLVGQYRYALNEYSWEIPEGGSPLGTVPLDSAKRELKEETGLEAKKWTEIARIHTSNSATDEEGFLYIAEDLTEGEHAPEDTEDLRLWKLPLAEAIDMAMTSRITDALSVSALLIVARLRGI</sequence>
<dbReference type="GO" id="GO:0019693">
    <property type="term" value="P:ribose phosphate metabolic process"/>
    <property type="evidence" value="ECO:0007669"/>
    <property type="project" value="TreeGrafter"/>
</dbReference>
<dbReference type="GO" id="GO:0006753">
    <property type="term" value="P:nucleoside phosphate metabolic process"/>
    <property type="evidence" value="ECO:0007669"/>
    <property type="project" value="TreeGrafter"/>
</dbReference>
<evidence type="ECO:0000313" key="10">
    <source>
        <dbReference type="Proteomes" id="UP000002028"/>
    </source>
</evidence>
<dbReference type="HOGENOM" id="CLU_062658_5_2_10"/>
<dbReference type="EMBL" id="CP001769">
    <property type="protein sequence ID" value="ADB37709.1"/>
    <property type="molecule type" value="Genomic_DNA"/>
</dbReference>
<keyword evidence="10" id="KW-1185">Reference proteome</keyword>
<evidence type="ECO:0000256" key="1">
    <source>
        <dbReference type="ARBA" id="ARBA00000847"/>
    </source>
</evidence>
<dbReference type="AlphaFoldDB" id="D2QPX6"/>
<evidence type="ECO:0000259" key="8">
    <source>
        <dbReference type="PROSITE" id="PS51462"/>
    </source>
</evidence>
<evidence type="ECO:0000256" key="3">
    <source>
        <dbReference type="ARBA" id="ARBA00007275"/>
    </source>
</evidence>
<dbReference type="eggNOG" id="COG0494">
    <property type="taxonomic scope" value="Bacteria"/>
</dbReference>
<protein>
    <recommendedName>
        <fullName evidence="4">GDP-mannose pyrophosphatase</fullName>
    </recommendedName>
    <alternativeName>
        <fullName evidence="6">GDP-mannose hydrolase</fullName>
    </alternativeName>
    <alternativeName>
        <fullName evidence="7">GDPMK</fullName>
    </alternativeName>
</protein>
<dbReference type="Gene3D" id="3.90.79.10">
    <property type="entry name" value="Nucleoside Triphosphate Pyrophosphohydrolase"/>
    <property type="match status" value="1"/>
</dbReference>
<organism evidence="9 10">
    <name type="scientific">Spirosoma linguale (strain ATCC 33905 / DSM 74 / LMG 10896 / Claus 1)</name>
    <dbReference type="NCBI Taxonomy" id="504472"/>
    <lineage>
        <taxon>Bacteria</taxon>
        <taxon>Pseudomonadati</taxon>
        <taxon>Bacteroidota</taxon>
        <taxon>Cytophagia</taxon>
        <taxon>Cytophagales</taxon>
        <taxon>Cytophagaceae</taxon>
        <taxon>Spirosoma</taxon>
    </lineage>
</organism>
<gene>
    <name evidence="9" type="ordered locus">Slin_1662</name>
</gene>
<accession>D2QPX6</accession>
<evidence type="ECO:0000256" key="4">
    <source>
        <dbReference type="ARBA" id="ARBA00016377"/>
    </source>
</evidence>
<feature type="domain" description="Nudix hydrolase" evidence="8">
    <location>
        <begin position="63"/>
        <end position="191"/>
    </location>
</feature>
<keyword evidence="5 9" id="KW-0378">Hydrolase</keyword>
<dbReference type="GO" id="GO:0016787">
    <property type="term" value="F:hydrolase activity"/>
    <property type="evidence" value="ECO:0007669"/>
    <property type="project" value="UniProtKB-KW"/>
</dbReference>
<comment type="catalytic activity">
    <reaction evidence="1">
        <text>GDP-alpha-D-mannose + H2O = alpha-D-mannose 1-phosphate + GMP + 2 H(+)</text>
        <dbReference type="Rhea" id="RHEA:27978"/>
        <dbReference type="ChEBI" id="CHEBI:15377"/>
        <dbReference type="ChEBI" id="CHEBI:15378"/>
        <dbReference type="ChEBI" id="CHEBI:57527"/>
        <dbReference type="ChEBI" id="CHEBI:58115"/>
        <dbReference type="ChEBI" id="CHEBI:58409"/>
    </reaction>
</comment>
<dbReference type="KEGG" id="sli:Slin_1662"/>
<dbReference type="GO" id="GO:0005829">
    <property type="term" value="C:cytosol"/>
    <property type="evidence" value="ECO:0007669"/>
    <property type="project" value="TreeGrafter"/>
</dbReference>
<comment type="cofactor">
    <cofactor evidence="2">
        <name>Mg(2+)</name>
        <dbReference type="ChEBI" id="CHEBI:18420"/>
    </cofactor>
</comment>
<evidence type="ECO:0000256" key="6">
    <source>
        <dbReference type="ARBA" id="ARBA00032162"/>
    </source>
</evidence>
<proteinExistence type="inferred from homology"/>
<dbReference type="InterPro" id="IPR015797">
    <property type="entry name" value="NUDIX_hydrolase-like_dom_sf"/>
</dbReference>
<dbReference type="CDD" id="cd24161">
    <property type="entry name" value="NUDIX_ADPRase_Ndx2"/>
    <property type="match status" value="1"/>
</dbReference>
<dbReference type="SUPFAM" id="SSF55811">
    <property type="entry name" value="Nudix"/>
    <property type="match status" value="1"/>
</dbReference>
<dbReference type="Proteomes" id="UP000002028">
    <property type="component" value="Chromosome"/>
</dbReference>
<evidence type="ECO:0000256" key="7">
    <source>
        <dbReference type="ARBA" id="ARBA00032272"/>
    </source>
</evidence>